<sequence length="63" mass="7345">MKNLIAWLISTLFIMVTGSSKGENIEKQSTAHIHNKHKLTELRKDWDYQKERPFTSISETAKN</sequence>
<proteinExistence type="predicted"/>
<dbReference type="EMBL" id="ATDL01000014">
    <property type="protein sequence ID" value="ERJ59780.1"/>
    <property type="molecule type" value="Genomic_DNA"/>
</dbReference>
<evidence type="ECO:0000313" key="2">
    <source>
        <dbReference type="Proteomes" id="UP000016584"/>
    </source>
</evidence>
<accession>U2HWX8</accession>
<evidence type="ECO:0000313" key="1">
    <source>
        <dbReference type="EMBL" id="ERJ59780.1"/>
    </source>
</evidence>
<name>U2HWX8_9SPHI</name>
<comment type="caution">
    <text evidence="1">The sequence shown here is derived from an EMBL/GenBank/DDBJ whole genome shotgun (WGS) entry which is preliminary data.</text>
</comment>
<dbReference type="Proteomes" id="UP000016584">
    <property type="component" value="Unassembled WGS sequence"/>
</dbReference>
<organism evidence="1 2">
    <name type="scientific">Sphingobacterium paucimobilis HER1398</name>
    <dbReference type="NCBI Taxonomy" id="1346330"/>
    <lineage>
        <taxon>Bacteria</taxon>
        <taxon>Pseudomonadati</taxon>
        <taxon>Bacteroidota</taxon>
        <taxon>Sphingobacteriia</taxon>
        <taxon>Sphingobacteriales</taxon>
        <taxon>Sphingobacteriaceae</taxon>
        <taxon>Sphingobacterium</taxon>
    </lineage>
</organism>
<reference evidence="1 2" key="1">
    <citation type="journal article" date="2013" name="Genome Announc.">
        <title>The Draft Genome Sequence of Sphingomonas paucimobilis Strain HER1398 (Proteobacteria), Host to the Giant PAU Phage, Indicates That It Is a Member of the Genus Sphingobacterium (Bacteroidetes).</title>
        <authorList>
            <person name="White R.A.III."/>
            <person name="Suttle C.A."/>
        </authorList>
    </citation>
    <scope>NUCLEOTIDE SEQUENCE [LARGE SCALE GENOMIC DNA]</scope>
    <source>
        <strain evidence="1 2">HER1398</strain>
    </source>
</reference>
<keyword evidence="2" id="KW-1185">Reference proteome</keyword>
<gene>
    <name evidence="1" type="ORF">M472_13465</name>
</gene>
<dbReference type="RefSeq" id="WP_021070114.1">
    <property type="nucleotide sequence ID" value="NZ_ATDL01000014.1"/>
</dbReference>
<dbReference type="PATRIC" id="fig|1346330.5.peg.1943"/>
<protein>
    <submittedName>
        <fullName evidence="1">Uncharacterized protein</fullName>
    </submittedName>
</protein>
<dbReference type="AlphaFoldDB" id="U2HWX8"/>